<dbReference type="AlphaFoldDB" id="A0A7C4TC84"/>
<reference evidence="3" key="1">
    <citation type="journal article" date="2020" name="mSystems">
        <title>Genome- and Community-Level Interaction Insights into Carbon Utilization and Element Cycling Functions of Hydrothermarchaeota in Hydrothermal Sediment.</title>
        <authorList>
            <person name="Zhou Z."/>
            <person name="Liu Y."/>
            <person name="Xu W."/>
            <person name="Pan J."/>
            <person name="Luo Z.H."/>
            <person name="Li M."/>
        </authorList>
    </citation>
    <scope>NUCLEOTIDE SEQUENCE [LARGE SCALE GENOMIC DNA]</scope>
    <source>
        <strain evidence="3">SpSt-774</strain>
    </source>
</reference>
<protein>
    <submittedName>
        <fullName evidence="3">Class I SAM-dependent methyltransferase</fullName>
    </submittedName>
</protein>
<dbReference type="EMBL" id="DTGZ01000134">
    <property type="protein sequence ID" value="HGV98068.1"/>
    <property type="molecule type" value="Genomic_DNA"/>
</dbReference>
<gene>
    <name evidence="3" type="ORF">ENV60_07205</name>
</gene>
<feature type="domain" description="Methyltransferase" evidence="2">
    <location>
        <begin position="58"/>
        <end position="153"/>
    </location>
</feature>
<sequence length="266" mass="30828">MILQSPKRHPIMKSEDFDPPFTKIAPYYDRLMSFVNYPSWVSYIERIILLNGIKAREILDIACGTGTCLELWFKRGYRVIGLDKSREMLQVCAKKFPSWAIDDGTVQFICGDLRDFSLPESVPVVTCLYDSLNYLLTEDELLSCFKSVFNNLSSPGLFIFDMNTIHSLKDEWGNQTFERHDGPIHSIWENSYDPVTRISTLRITLNVRDGKENRIFKELHRERAYPLEVIKNLLAIAGYQSTLYRHLSFQPASELDIRIMGVSRKV</sequence>
<dbReference type="CDD" id="cd02440">
    <property type="entry name" value="AdoMet_MTases"/>
    <property type="match status" value="1"/>
</dbReference>
<dbReference type="GO" id="GO:0032259">
    <property type="term" value="P:methylation"/>
    <property type="evidence" value="ECO:0007669"/>
    <property type="project" value="UniProtKB-KW"/>
</dbReference>
<comment type="caution">
    <text evidence="3">The sequence shown here is derived from an EMBL/GenBank/DDBJ whole genome shotgun (WGS) entry which is preliminary data.</text>
</comment>
<proteinExistence type="predicted"/>
<evidence type="ECO:0000259" key="2">
    <source>
        <dbReference type="Pfam" id="PF13649"/>
    </source>
</evidence>
<evidence type="ECO:0000313" key="3">
    <source>
        <dbReference type="EMBL" id="HGV98068.1"/>
    </source>
</evidence>
<organism evidence="3">
    <name type="scientific">candidate division WOR-3 bacterium</name>
    <dbReference type="NCBI Taxonomy" id="2052148"/>
    <lineage>
        <taxon>Bacteria</taxon>
        <taxon>Bacteria division WOR-3</taxon>
    </lineage>
</organism>
<dbReference type="InterPro" id="IPR041698">
    <property type="entry name" value="Methyltransf_25"/>
</dbReference>
<dbReference type="InterPro" id="IPR029063">
    <property type="entry name" value="SAM-dependent_MTases_sf"/>
</dbReference>
<dbReference type="GO" id="GO:0008168">
    <property type="term" value="F:methyltransferase activity"/>
    <property type="evidence" value="ECO:0007669"/>
    <property type="project" value="UniProtKB-KW"/>
</dbReference>
<name>A0A7C4TC84_UNCW3</name>
<dbReference type="Gene3D" id="2.20.25.110">
    <property type="entry name" value="S-adenosyl-L-methionine-dependent methyltransferases"/>
    <property type="match status" value="1"/>
</dbReference>
<accession>A0A7C4TC84</accession>
<evidence type="ECO:0000256" key="1">
    <source>
        <dbReference type="ARBA" id="ARBA00022679"/>
    </source>
</evidence>
<dbReference type="SUPFAM" id="SSF53335">
    <property type="entry name" value="S-adenosyl-L-methionine-dependent methyltransferases"/>
    <property type="match status" value="1"/>
</dbReference>
<dbReference type="Gene3D" id="3.40.50.150">
    <property type="entry name" value="Vaccinia Virus protein VP39"/>
    <property type="match status" value="1"/>
</dbReference>
<keyword evidence="1 3" id="KW-0808">Transferase</keyword>
<keyword evidence="3" id="KW-0489">Methyltransferase</keyword>
<dbReference type="Pfam" id="PF13649">
    <property type="entry name" value="Methyltransf_25"/>
    <property type="match status" value="1"/>
</dbReference>
<dbReference type="PANTHER" id="PTHR43861">
    <property type="entry name" value="TRANS-ACONITATE 2-METHYLTRANSFERASE-RELATED"/>
    <property type="match status" value="1"/>
</dbReference>